<evidence type="ECO:0000313" key="10">
    <source>
        <dbReference type="EMBL" id="RKO88945.1"/>
    </source>
</evidence>
<protein>
    <recommendedName>
        <fullName evidence="3">anthranilate synthase</fullName>
        <ecNumber evidence="3">4.1.3.27</ecNumber>
    </recommendedName>
</protein>
<dbReference type="PANTHER" id="PTHR11236:SF9">
    <property type="entry name" value="ANTHRANILATE SYNTHASE COMPONENT 1"/>
    <property type="match status" value="1"/>
</dbReference>
<dbReference type="InterPro" id="IPR015890">
    <property type="entry name" value="Chorismate_C"/>
</dbReference>
<accession>A0A4P9WBH0</accession>
<name>A0A4P9WBH0_9FUNG</name>
<gene>
    <name evidence="10" type="ORF">BDK51DRAFT_27803</name>
</gene>
<proteinExistence type="inferred from homology"/>
<dbReference type="PRINTS" id="PR00095">
    <property type="entry name" value="ANTSNTHASEI"/>
</dbReference>
<reference evidence="11" key="1">
    <citation type="journal article" date="2018" name="Nat. Microbiol.">
        <title>Leveraging single-cell genomics to expand the fungal tree of life.</title>
        <authorList>
            <person name="Ahrendt S.R."/>
            <person name="Quandt C.A."/>
            <person name="Ciobanu D."/>
            <person name="Clum A."/>
            <person name="Salamov A."/>
            <person name="Andreopoulos B."/>
            <person name="Cheng J.F."/>
            <person name="Woyke T."/>
            <person name="Pelin A."/>
            <person name="Henrissat B."/>
            <person name="Reynolds N.K."/>
            <person name="Benny G.L."/>
            <person name="Smith M.E."/>
            <person name="James T.Y."/>
            <person name="Grigoriev I.V."/>
        </authorList>
    </citation>
    <scope>NUCLEOTIDE SEQUENCE [LARGE SCALE GENOMIC DNA]</scope>
</reference>
<evidence type="ECO:0000256" key="7">
    <source>
        <dbReference type="ARBA" id="ARBA00023239"/>
    </source>
</evidence>
<evidence type="ECO:0000259" key="8">
    <source>
        <dbReference type="Pfam" id="PF00425"/>
    </source>
</evidence>
<dbReference type="Pfam" id="PF04715">
    <property type="entry name" value="Anth_synt_I_N"/>
    <property type="match status" value="1"/>
</dbReference>
<dbReference type="GO" id="GO:0000162">
    <property type="term" value="P:L-tryptophan biosynthetic process"/>
    <property type="evidence" value="ECO:0007669"/>
    <property type="project" value="UniProtKB-UniPathway"/>
</dbReference>
<feature type="domain" description="Anthranilate synthase component I N-terminal" evidence="9">
    <location>
        <begin position="32"/>
        <end position="160"/>
    </location>
</feature>
<keyword evidence="11" id="KW-1185">Reference proteome</keyword>
<dbReference type="Pfam" id="PF00425">
    <property type="entry name" value="Chorismate_bind"/>
    <property type="match status" value="1"/>
</dbReference>
<sequence length="508" mass="56564">MPILKPSISEIKDFIAADAGNIIPVYQDVPADLITPVSAYLRLAEKSDYSFLFESVSGGEKIGRFSYLGANPFKIIRTGDNEEIKGDPLVVIEKELSDVKYVPIPGIPDFTGGAVGYISYDCVRFFEPKTARPLRDPLGVPDAIQMFCDEIVIFDHLTHVMKIVSHFRVDNVNGSDVETEYERVSANIAKVVDVLSQENIPLPAQAPITLNEPSVSNVGKEGYENIVASLKHHIKDGDIIQAVPSQRLAKRTDLHPFNAYRQLRSVNPSPYMFYVDVKDFQIVGASPEMLVKVENDIVYTHPIAGTRWRGKTPEEDDALEADLLGDLKERSEHIMLVDLGRNDVNRICIPETVKVDSLMHIERYSHVMHIVSNVSGKLRPEKNRFDAFRSVFPAGTVSGAPKVKAMELIYELEGEKRGIYAGAVGYFTYAGGLNTGIAIRTMLFKDGHVYLQAGAGIVHDSVPEFEFEETVHKLKSTVIALEKAEVYYHTLQEKKSPTTFLTEFVATD</sequence>
<dbReference type="InterPro" id="IPR005801">
    <property type="entry name" value="ADC_synthase"/>
</dbReference>
<feature type="domain" description="Chorismate-utilising enzyme C-terminal" evidence="8">
    <location>
        <begin position="220"/>
        <end position="473"/>
    </location>
</feature>
<dbReference type="Gene3D" id="3.60.120.10">
    <property type="entry name" value="Anthranilate synthase"/>
    <property type="match status" value="1"/>
</dbReference>
<evidence type="ECO:0000256" key="1">
    <source>
        <dbReference type="ARBA" id="ARBA00004873"/>
    </source>
</evidence>
<dbReference type="EC" id="4.1.3.27" evidence="3"/>
<dbReference type="UniPathway" id="UPA00035">
    <property type="reaction ID" value="UER00040"/>
</dbReference>
<evidence type="ECO:0000256" key="6">
    <source>
        <dbReference type="ARBA" id="ARBA00023141"/>
    </source>
</evidence>
<evidence type="ECO:0000256" key="2">
    <source>
        <dbReference type="ARBA" id="ARBA00009562"/>
    </source>
</evidence>
<evidence type="ECO:0000256" key="3">
    <source>
        <dbReference type="ARBA" id="ARBA00012266"/>
    </source>
</evidence>
<comment type="similarity">
    <text evidence="2">Belongs to the anthranilate synthase component I family.</text>
</comment>
<keyword evidence="6" id="KW-0057">Aromatic amino acid biosynthesis</keyword>
<dbReference type="OrthoDB" id="1865897at2759"/>
<dbReference type="PANTHER" id="PTHR11236">
    <property type="entry name" value="AMINOBENZOATE/ANTHRANILATE SYNTHASE"/>
    <property type="match status" value="1"/>
</dbReference>
<evidence type="ECO:0000256" key="5">
    <source>
        <dbReference type="ARBA" id="ARBA00022822"/>
    </source>
</evidence>
<dbReference type="InterPro" id="IPR005256">
    <property type="entry name" value="Anth_synth_I_PabB"/>
</dbReference>
<dbReference type="InterPro" id="IPR006805">
    <property type="entry name" value="Anth_synth_I_N"/>
</dbReference>
<dbReference type="GO" id="GO:0004049">
    <property type="term" value="F:anthranilate synthase activity"/>
    <property type="evidence" value="ECO:0007669"/>
    <property type="project" value="UniProtKB-EC"/>
</dbReference>
<keyword evidence="5" id="KW-0822">Tryptophan biosynthesis</keyword>
<comment type="pathway">
    <text evidence="1">Amino-acid biosynthesis; L-tryptophan biosynthesis; L-tryptophan from chorismate: step 1/5.</text>
</comment>
<dbReference type="InterPro" id="IPR019999">
    <property type="entry name" value="Anth_synth_I-like"/>
</dbReference>
<dbReference type="NCBIfam" id="TIGR00564">
    <property type="entry name" value="trpE_most"/>
    <property type="match status" value="1"/>
</dbReference>
<dbReference type="AlphaFoldDB" id="A0A4P9WBH0"/>
<dbReference type="EMBL" id="KZ996386">
    <property type="protein sequence ID" value="RKO88945.1"/>
    <property type="molecule type" value="Genomic_DNA"/>
</dbReference>
<evidence type="ECO:0000259" key="9">
    <source>
        <dbReference type="Pfam" id="PF04715"/>
    </source>
</evidence>
<dbReference type="SUPFAM" id="SSF56322">
    <property type="entry name" value="ADC synthase"/>
    <property type="match status" value="1"/>
</dbReference>
<evidence type="ECO:0000313" key="11">
    <source>
        <dbReference type="Proteomes" id="UP000269721"/>
    </source>
</evidence>
<evidence type="ECO:0000256" key="4">
    <source>
        <dbReference type="ARBA" id="ARBA00022605"/>
    </source>
</evidence>
<organism evidence="10 11">
    <name type="scientific">Blyttiomyces helicus</name>
    <dbReference type="NCBI Taxonomy" id="388810"/>
    <lineage>
        <taxon>Eukaryota</taxon>
        <taxon>Fungi</taxon>
        <taxon>Fungi incertae sedis</taxon>
        <taxon>Chytridiomycota</taxon>
        <taxon>Chytridiomycota incertae sedis</taxon>
        <taxon>Chytridiomycetes</taxon>
        <taxon>Chytridiomycetes incertae sedis</taxon>
        <taxon>Blyttiomyces</taxon>
    </lineage>
</organism>
<dbReference type="Proteomes" id="UP000269721">
    <property type="component" value="Unassembled WGS sequence"/>
</dbReference>
<keyword evidence="4" id="KW-0028">Amino-acid biosynthesis</keyword>
<keyword evidence="7" id="KW-0456">Lyase</keyword>